<dbReference type="GO" id="GO:0031175">
    <property type="term" value="P:neuron projection development"/>
    <property type="evidence" value="ECO:0007669"/>
    <property type="project" value="TreeGrafter"/>
</dbReference>
<sequence length="308" mass="33594">MMRTDSKGRSASPHRITYKSDFHAIKCSFDTATSQRPGPKAAAVQLSAVHTTRLPSSLSDNIMSSSTGSRGRVHSTRGTKIRDNIFLQMDNQQLNQDGPMQSSGSTPLLFPQNSTPMLQTSPFPESRHSALSSSSVLNYTTTISIPESCPQDKSPRSEDIADIDRAALAQKFSVTRRLFETKGIEDGGEGGLDSKCVAGRRIKGMADEEGEEGLGRVNQVQREEDTNWNRSQAEEDSFDKDKSINLPIINTFLENPPVNSLTGHPKSPASFGPSESPNTSPSCVHKHGQTTDHKLRKKGEQAQLLTPT</sequence>
<name>A0AAN8ALX4_ELEMC</name>
<dbReference type="AlphaFoldDB" id="A0AAN8ALX4"/>
<feature type="region of interest" description="Disordered" evidence="3">
    <location>
        <begin position="207"/>
        <end position="240"/>
    </location>
</feature>
<keyword evidence="1" id="KW-0597">Phosphoprotein</keyword>
<dbReference type="Proteomes" id="UP001346869">
    <property type="component" value="Unassembled WGS sequence"/>
</dbReference>
<evidence type="ECO:0000256" key="1">
    <source>
        <dbReference type="ARBA" id="ARBA00022553"/>
    </source>
</evidence>
<dbReference type="PANTHER" id="PTHR16154">
    <property type="entry name" value="NEURABIN"/>
    <property type="match status" value="1"/>
</dbReference>
<reference evidence="4 5" key="1">
    <citation type="journal article" date="2023" name="Genes (Basel)">
        <title>Chromosome-Level Genome Assembly and Circadian Gene Repertoire of the Patagonia Blennie Eleginops maclovinus-The Closest Ancestral Proxy of Antarctic Cryonotothenioids.</title>
        <authorList>
            <person name="Cheng C.C."/>
            <person name="Rivera-Colon A.G."/>
            <person name="Minhas B.F."/>
            <person name="Wilson L."/>
            <person name="Rayamajhi N."/>
            <person name="Vargas-Chacoff L."/>
            <person name="Catchen J.M."/>
        </authorList>
    </citation>
    <scope>NUCLEOTIDE SEQUENCE [LARGE SCALE GENOMIC DNA]</scope>
    <source>
        <strain evidence="4">JMC-PN-2008</strain>
    </source>
</reference>
<organism evidence="4 5">
    <name type="scientific">Eleginops maclovinus</name>
    <name type="common">Patagonian blennie</name>
    <name type="synonym">Eleginus maclovinus</name>
    <dbReference type="NCBI Taxonomy" id="56733"/>
    <lineage>
        <taxon>Eukaryota</taxon>
        <taxon>Metazoa</taxon>
        <taxon>Chordata</taxon>
        <taxon>Craniata</taxon>
        <taxon>Vertebrata</taxon>
        <taxon>Euteleostomi</taxon>
        <taxon>Actinopterygii</taxon>
        <taxon>Neopterygii</taxon>
        <taxon>Teleostei</taxon>
        <taxon>Neoteleostei</taxon>
        <taxon>Acanthomorphata</taxon>
        <taxon>Eupercaria</taxon>
        <taxon>Perciformes</taxon>
        <taxon>Notothenioidei</taxon>
        <taxon>Eleginopidae</taxon>
        <taxon>Eleginops</taxon>
    </lineage>
</organism>
<accession>A0AAN8ALX4</accession>
<gene>
    <name evidence="4" type="ORF">PBY51_021332</name>
</gene>
<reference evidence="4 5" key="2">
    <citation type="journal article" date="2023" name="Mol. Biol. Evol.">
        <title>Genomics of Secondarily Temperate Adaptation in the Only Non-Antarctic Icefish.</title>
        <authorList>
            <person name="Rivera-Colon A.G."/>
            <person name="Rayamajhi N."/>
            <person name="Minhas B.F."/>
            <person name="Madrigal G."/>
            <person name="Bilyk K.T."/>
            <person name="Yoon V."/>
            <person name="Hune M."/>
            <person name="Gregory S."/>
            <person name="Cheng C.H.C."/>
            <person name="Catchen J.M."/>
        </authorList>
    </citation>
    <scope>NUCLEOTIDE SEQUENCE [LARGE SCALE GENOMIC DNA]</scope>
    <source>
        <strain evidence="4">JMC-PN-2008</strain>
    </source>
</reference>
<dbReference type="GO" id="GO:0007015">
    <property type="term" value="P:actin filament organization"/>
    <property type="evidence" value="ECO:0007669"/>
    <property type="project" value="TreeGrafter"/>
</dbReference>
<feature type="compositionally biased region" description="Polar residues" evidence="3">
    <location>
        <begin position="57"/>
        <end position="69"/>
    </location>
</feature>
<dbReference type="GO" id="GO:0005737">
    <property type="term" value="C:cytoplasm"/>
    <property type="evidence" value="ECO:0007669"/>
    <property type="project" value="TreeGrafter"/>
</dbReference>
<dbReference type="GO" id="GO:0019722">
    <property type="term" value="P:calcium-mediated signaling"/>
    <property type="evidence" value="ECO:0007669"/>
    <property type="project" value="TreeGrafter"/>
</dbReference>
<feature type="compositionally biased region" description="Polar residues" evidence="3">
    <location>
        <begin position="273"/>
        <end position="282"/>
    </location>
</feature>
<dbReference type="InterPro" id="IPR043446">
    <property type="entry name" value="Neurabin-like"/>
</dbReference>
<dbReference type="PANTHER" id="PTHR16154:SF26">
    <property type="entry name" value="PROTEIN PHOSPHATASE 1 REGULATORY SUBUNIT 9 LIKE"/>
    <property type="match status" value="1"/>
</dbReference>
<dbReference type="EMBL" id="JAUZQC010000014">
    <property type="protein sequence ID" value="KAK5859808.1"/>
    <property type="molecule type" value="Genomic_DNA"/>
</dbReference>
<evidence type="ECO:0000256" key="2">
    <source>
        <dbReference type="ARBA" id="ARBA00023054"/>
    </source>
</evidence>
<keyword evidence="2" id="KW-0175">Coiled coil</keyword>
<dbReference type="GO" id="GO:0014069">
    <property type="term" value="C:postsynaptic density"/>
    <property type="evidence" value="ECO:0007669"/>
    <property type="project" value="TreeGrafter"/>
</dbReference>
<proteinExistence type="predicted"/>
<dbReference type="GO" id="GO:0030425">
    <property type="term" value="C:dendrite"/>
    <property type="evidence" value="ECO:0007669"/>
    <property type="project" value="TreeGrafter"/>
</dbReference>
<feature type="region of interest" description="Disordered" evidence="3">
    <location>
        <begin position="57"/>
        <end position="78"/>
    </location>
</feature>
<evidence type="ECO:0000313" key="4">
    <source>
        <dbReference type="EMBL" id="KAK5859808.1"/>
    </source>
</evidence>
<comment type="caution">
    <text evidence="4">The sequence shown here is derived from an EMBL/GenBank/DDBJ whole genome shotgun (WGS) entry which is preliminary data.</text>
</comment>
<evidence type="ECO:0000256" key="3">
    <source>
        <dbReference type="SAM" id="MobiDB-lite"/>
    </source>
</evidence>
<evidence type="ECO:0000313" key="5">
    <source>
        <dbReference type="Proteomes" id="UP001346869"/>
    </source>
</evidence>
<keyword evidence="5" id="KW-1185">Reference proteome</keyword>
<dbReference type="GO" id="GO:0051015">
    <property type="term" value="F:actin filament binding"/>
    <property type="evidence" value="ECO:0007669"/>
    <property type="project" value="TreeGrafter"/>
</dbReference>
<feature type="region of interest" description="Disordered" evidence="3">
    <location>
        <begin position="257"/>
        <end position="308"/>
    </location>
</feature>
<dbReference type="GO" id="GO:0015629">
    <property type="term" value="C:actin cytoskeleton"/>
    <property type="evidence" value="ECO:0007669"/>
    <property type="project" value="TreeGrafter"/>
</dbReference>
<protein>
    <submittedName>
        <fullName evidence="4">Uncharacterized protein</fullName>
    </submittedName>
</protein>